<evidence type="ECO:0000313" key="2">
    <source>
        <dbReference type="EMBL" id="HIU44962.1"/>
    </source>
</evidence>
<evidence type="ECO:0000313" key="3">
    <source>
        <dbReference type="Proteomes" id="UP000824070"/>
    </source>
</evidence>
<gene>
    <name evidence="2" type="ORF">IAC52_01555</name>
</gene>
<dbReference type="EMBL" id="DVMV01000011">
    <property type="protein sequence ID" value="HIU44962.1"/>
    <property type="molecule type" value="Genomic_DNA"/>
</dbReference>
<dbReference type="PANTHER" id="PTHR43698:SF1">
    <property type="entry name" value="BLL4564 PROTEIN"/>
    <property type="match status" value="1"/>
</dbReference>
<reference evidence="2" key="2">
    <citation type="journal article" date="2021" name="PeerJ">
        <title>Extensive microbial diversity within the chicken gut microbiome revealed by metagenomics and culture.</title>
        <authorList>
            <person name="Gilroy R."/>
            <person name="Ravi A."/>
            <person name="Getino M."/>
            <person name="Pursley I."/>
            <person name="Horton D.L."/>
            <person name="Alikhan N.F."/>
            <person name="Baker D."/>
            <person name="Gharbi K."/>
            <person name="Hall N."/>
            <person name="Watson M."/>
            <person name="Adriaenssens E.M."/>
            <person name="Foster-Nyarko E."/>
            <person name="Jarju S."/>
            <person name="Secka A."/>
            <person name="Antonio M."/>
            <person name="Oren A."/>
            <person name="Chaudhuri R.R."/>
            <person name="La Ragione R."/>
            <person name="Hildebrand F."/>
            <person name="Pallen M.J."/>
        </authorList>
    </citation>
    <scope>NUCLEOTIDE SEQUENCE</scope>
    <source>
        <strain evidence="2">ChiGjej1B1-22543</strain>
    </source>
</reference>
<dbReference type="InterPro" id="IPR011051">
    <property type="entry name" value="RmlC_Cupin_sf"/>
</dbReference>
<accession>A0A9D1S314</accession>
<dbReference type="AlphaFoldDB" id="A0A9D1S314"/>
<organism evidence="2 3">
    <name type="scientific">Candidatus Alloenteromonas pullicola</name>
    <dbReference type="NCBI Taxonomy" id="2840784"/>
    <lineage>
        <taxon>Bacteria</taxon>
        <taxon>Bacillati</taxon>
        <taxon>Bacillota</taxon>
        <taxon>Bacillota incertae sedis</taxon>
        <taxon>Candidatus Alloenteromonas</taxon>
    </lineage>
</organism>
<dbReference type="PANTHER" id="PTHR43698">
    <property type="entry name" value="RIBD C-TERMINAL DOMAIN CONTAINING PROTEIN"/>
    <property type="match status" value="1"/>
</dbReference>
<dbReference type="Pfam" id="PF07883">
    <property type="entry name" value="Cupin_2"/>
    <property type="match status" value="1"/>
</dbReference>
<dbReference type="InterPro" id="IPR014710">
    <property type="entry name" value="RmlC-like_jellyroll"/>
</dbReference>
<dbReference type="InterPro" id="IPR013096">
    <property type="entry name" value="Cupin_2"/>
</dbReference>
<dbReference type="SUPFAM" id="SSF51182">
    <property type="entry name" value="RmlC-like cupins"/>
    <property type="match status" value="1"/>
</dbReference>
<feature type="domain" description="Cupin type-2" evidence="1">
    <location>
        <begin position="38"/>
        <end position="93"/>
    </location>
</feature>
<name>A0A9D1S314_9FIRM</name>
<dbReference type="Gene3D" id="2.60.120.10">
    <property type="entry name" value="Jelly Rolls"/>
    <property type="match status" value="1"/>
</dbReference>
<protein>
    <submittedName>
        <fullName evidence="2">Cupin domain-containing protein</fullName>
    </submittedName>
</protein>
<dbReference type="InterPro" id="IPR047263">
    <property type="entry name" value="HNL-like_cupin"/>
</dbReference>
<comment type="caution">
    <text evidence="2">The sequence shown here is derived from an EMBL/GenBank/DDBJ whole genome shotgun (WGS) entry which is preliminary data.</text>
</comment>
<dbReference type="CDD" id="cd02233">
    <property type="entry name" value="cupin_HNL-like"/>
    <property type="match status" value="1"/>
</dbReference>
<dbReference type="Proteomes" id="UP000824070">
    <property type="component" value="Unassembled WGS sequence"/>
</dbReference>
<evidence type="ECO:0000259" key="1">
    <source>
        <dbReference type="Pfam" id="PF07883"/>
    </source>
</evidence>
<reference evidence="2" key="1">
    <citation type="submission" date="2020-10" db="EMBL/GenBank/DDBJ databases">
        <authorList>
            <person name="Gilroy R."/>
        </authorList>
    </citation>
    <scope>NUCLEOTIDE SEQUENCE</scope>
    <source>
        <strain evidence="2">ChiGjej1B1-22543</strain>
    </source>
</reference>
<proteinExistence type="predicted"/>
<sequence>MDDKFNPLYGLGEPNAAYAAYFIKDSFLNPLGKGVANVSFEPGCRNNFHIHRGGGQILLCTDGVGIYKQDGGKARKLLPGDVVVIPPNVRHFHGAYPDSWFAHVSVEVAPSEGTDWLEPVDEEEYLSYVAEAEKAK</sequence>